<accession>A0A965LLE7</accession>
<feature type="chain" id="PRO_5037662090" description="Transglycosylase SLT domain-containing protein" evidence="1">
    <location>
        <begin position="19"/>
        <end position="183"/>
    </location>
</feature>
<evidence type="ECO:0000313" key="3">
    <source>
        <dbReference type="Proteomes" id="UP000740727"/>
    </source>
</evidence>
<sequence>MFKVPFVVFMLISNLLTATVIGITTPKEISTQKAPEAKSYVMVEPPMASLATLPAKKRLVIPPDAECPQWWQTAVDAGWAIKELPTLDMIMYRESRCLPKALNSDDPNTVDGIKGSLGLTQLNAFWVKSTTYYPKGYLQSQNAVNNIRDLYDPYLNLLSALEVWKYGQDKHGCGWYAWATSCK</sequence>
<comment type="caution">
    <text evidence="2">The sequence shown here is derived from an EMBL/GenBank/DDBJ whole genome shotgun (WGS) entry which is preliminary data.</text>
</comment>
<dbReference type="Proteomes" id="UP000740727">
    <property type="component" value="Unassembled WGS sequence"/>
</dbReference>
<reference evidence="2" key="1">
    <citation type="submission" date="2018-10" db="EMBL/GenBank/DDBJ databases">
        <title>Iterative Subtractive Binning of Freshwater Chronoseries Metagenomes Recovers Nearly Complete Genomes from over Four Hundred Novel Species.</title>
        <authorList>
            <person name="Rodriguez-R L.M."/>
            <person name="Tsementzi D."/>
            <person name="Luo C."/>
            <person name="Konstantinidis K.T."/>
        </authorList>
    </citation>
    <scope>NUCLEOTIDE SEQUENCE</scope>
    <source>
        <strain evidence="2">WB5_2A_028</strain>
    </source>
</reference>
<dbReference type="SUPFAM" id="SSF53955">
    <property type="entry name" value="Lysozyme-like"/>
    <property type="match status" value="1"/>
</dbReference>
<gene>
    <name evidence="2" type="ORF">EBT44_06245</name>
</gene>
<feature type="signal peptide" evidence="1">
    <location>
        <begin position="1"/>
        <end position="18"/>
    </location>
</feature>
<evidence type="ECO:0008006" key="4">
    <source>
        <dbReference type="Google" id="ProtNLM"/>
    </source>
</evidence>
<dbReference type="InterPro" id="IPR023346">
    <property type="entry name" value="Lysozyme-like_dom_sf"/>
</dbReference>
<evidence type="ECO:0000313" key="2">
    <source>
        <dbReference type="EMBL" id="NBR94404.1"/>
    </source>
</evidence>
<protein>
    <recommendedName>
        <fullName evidence="4">Transglycosylase SLT domain-containing protein</fullName>
    </recommendedName>
</protein>
<evidence type="ECO:0000256" key="1">
    <source>
        <dbReference type="SAM" id="SignalP"/>
    </source>
</evidence>
<dbReference type="EMBL" id="RFXN01000128">
    <property type="protein sequence ID" value="NBR94404.1"/>
    <property type="molecule type" value="Genomic_DNA"/>
</dbReference>
<name>A0A965LLE7_9PROT</name>
<organism evidence="2 3">
    <name type="scientific">Candidatus Fonsibacter lacus</name>
    <dbReference type="NCBI Taxonomy" id="2576439"/>
    <lineage>
        <taxon>Bacteria</taxon>
        <taxon>Pseudomonadati</taxon>
        <taxon>Pseudomonadota</taxon>
        <taxon>Alphaproteobacteria</taxon>
        <taxon>Candidatus Pelagibacterales</taxon>
        <taxon>Candidatus Pelagibacterales incertae sedis</taxon>
        <taxon>Candidatus Fonsibacter</taxon>
    </lineage>
</organism>
<proteinExistence type="predicted"/>
<dbReference type="AlphaFoldDB" id="A0A965LLE7"/>
<keyword evidence="1" id="KW-0732">Signal</keyword>